<keyword evidence="8 9" id="KW-0472">Membrane</keyword>
<accession>A0A1Y1ITM1</accession>
<dbReference type="GO" id="GO:0015699">
    <property type="term" value="P:antimonite transmembrane transport"/>
    <property type="evidence" value="ECO:0000318"/>
    <property type="project" value="GO_Central"/>
</dbReference>
<dbReference type="InterPro" id="IPR002657">
    <property type="entry name" value="BilAc:Na_symport/Acr3"/>
</dbReference>
<dbReference type="GO" id="GO:0005886">
    <property type="term" value="C:plasma membrane"/>
    <property type="evidence" value="ECO:0000318"/>
    <property type="project" value="GO_Central"/>
</dbReference>
<feature type="transmembrane region" description="Helical" evidence="9">
    <location>
        <begin position="416"/>
        <end position="439"/>
    </location>
</feature>
<evidence type="ECO:0000256" key="9">
    <source>
        <dbReference type="SAM" id="Phobius"/>
    </source>
</evidence>
<feature type="transmembrane region" description="Helical" evidence="9">
    <location>
        <begin position="288"/>
        <end position="306"/>
    </location>
</feature>
<feature type="transmembrane region" description="Helical" evidence="9">
    <location>
        <begin position="353"/>
        <end position="374"/>
    </location>
</feature>
<evidence type="ECO:0000256" key="8">
    <source>
        <dbReference type="ARBA" id="ARBA00023136"/>
    </source>
</evidence>
<dbReference type="Pfam" id="PF01758">
    <property type="entry name" value="SBF"/>
    <property type="match status" value="1"/>
</dbReference>
<dbReference type="InterPro" id="IPR004706">
    <property type="entry name" value="Arsenical-R_Acr3"/>
</dbReference>
<evidence type="ECO:0000256" key="2">
    <source>
        <dbReference type="ARBA" id="ARBA00010110"/>
    </source>
</evidence>
<keyword evidence="5 9" id="KW-0812">Transmembrane</keyword>
<feature type="transmembrane region" description="Helical" evidence="9">
    <location>
        <begin position="386"/>
        <end position="410"/>
    </location>
</feature>
<dbReference type="PANTHER" id="PTHR43057:SF1">
    <property type="entry name" value="ARSENICAL-RESISTANCE PROTEIN 3"/>
    <property type="match status" value="1"/>
</dbReference>
<proteinExistence type="inferred from homology"/>
<evidence type="ECO:0000256" key="6">
    <source>
        <dbReference type="ARBA" id="ARBA00022849"/>
    </source>
</evidence>
<feature type="transmembrane region" description="Helical" evidence="9">
    <location>
        <begin position="187"/>
        <end position="210"/>
    </location>
</feature>
<organism evidence="10 11">
    <name type="scientific">Klebsormidium nitens</name>
    <name type="common">Green alga</name>
    <name type="synonym">Ulothrix nitens</name>
    <dbReference type="NCBI Taxonomy" id="105231"/>
    <lineage>
        <taxon>Eukaryota</taxon>
        <taxon>Viridiplantae</taxon>
        <taxon>Streptophyta</taxon>
        <taxon>Klebsormidiophyceae</taxon>
        <taxon>Klebsormidiales</taxon>
        <taxon>Klebsormidiaceae</taxon>
        <taxon>Klebsormidium</taxon>
    </lineage>
</organism>
<evidence type="ECO:0000256" key="3">
    <source>
        <dbReference type="ARBA" id="ARBA00022448"/>
    </source>
</evidence>
<keyword evidence="4" id="KW-1003">Cell membrane</keyword>
<evidence type="ECO:0000256" key="7">
    <source>
        <dbReference type="ARBA" id="ARBA00022989"/>
    </source>
</evidence>
<evidence type="ECO:0000256" key="5">
    <source>
        <dbReference type="ARBA" id="ARBA00022692"/>
    </source>
</evidence>
<dbReference type="Proteomes" id="UP000054558">
    <property type="component" value="Unassembled WGS sequence"/>
</dbReference>
<dbReference type="STRING" id="105231.A0A1Y1ITM1"/>
<keyword evidence="6" id="KW-0059">Arsenical resistance</keyword>
<feature type="transmembrane region" description="Helical" evidence="9">
    <location>
        <begin position="147"/>
        <end position="166"/>
    </location>
</feature>
<gene>
    <name evidence="10" type="ORF">KFL_008040040</name>
</gene>
<keyword evidence="7 9" id="KW-1133">Transmembrane helix</keyword>
<keyword evidence="11" id="KW-1185">Reference proteome</keyword>
<feature type="transmembrane region" description="Helical" evidence="9">
    <location>
        <begin position="216"/>
        <end position="235"/>
    </location>
</feature>
<keyword evidence="3" id="KW-0813">Transport</keyword>
<dbReference type="NCBIfam" id="TIGR00832">
    <property type="entry name" value="acr3"/>
    <property type="match status" value="1"/>
</dbReference>
<dbReference type="Gene3D" id="1.20.1530.20">
    <property type="match status" value="1"/>
</dbReference>
<evidence type="ECO:0000313" key="11">
    <source>
        <dbReference type="Proteomes" id="UP000054558"/>
    </source>
</evidence>
<dbReference type="GO" id="GO:0015105">
    <property type="term" value="F:arsenite transmembrane transporter activity"/>
    <property type="evidence" value="ECO:0000318"/>
    <property type="project" value="GO_Central"/>
</dbReference>
<dbReference type="OMA" id="GGNKEYG"/>
<dbReference type="GO" id="GO:0015297">
    <property type="term" value="F:antiporter activity"/>
    <property type="evidence" value="ECO:0000318"/>
    <property type="project" value="GO_Central"/>
</dbReference>
<protein>
    <recommendedName>
        <fullName evidence="12">Arsenite transporter</fullName>
    </recommendedName>
</protein>
<sequence>MAHRLICTPDNSNALLDKNDVEQRQGLRCRFVSQSGAAHDVGATYADDGCSAQCNVQEPEVESKAFVLLDNEDEPIPCKATPVPTKALDIGSAEIQADSSTSFKAVVGALGWLDRYLFVWILLVMILGVVAGNYIPGIEEAFNASKVDSVSLPIAIGLWWMMYPVLCKVRYELLGSQLLESDLRNQLLLSFIGNWLIGPALMTGLAWATLPDLPGYRTGVILVGCARCIAMVLIWNQLALGDTDFCAILVAFNSVLQIVLYAPVAIFFLNVVSGRSVDVSFSTVAKSVALFLGVPLAAGVVTRLVLRKWPGAEWYERKFLPWFGPTALLGLLFTIFVMFSLQGKQVVHNLGDVARVTVPLLIYFAITFSGTLFVCKKLKISYPKSVTQVFTSASNNFELAIAVAVASFGINSQEALAAVVGPLIEVPVLLGLVYVALWLKKRW</sequence>
<evidence type="ECO:0000256" key="4">
    <source>
        <dbReference type="ARBA" id="ARBA00022475"/>
    </source>
</evidence>
<dbReference type="OrthoDB" id="187348at2759"/>
<name>A0A1Y1ITM1_KLENI</name>
<feature type="transmembrane region" description="Helical" evidence="9">
    <location>
        <begin position="247"/>
        <end position="268"/>
    </location>
</feature>
<comment type="similarity">
    <text evidence="2">Belongs to the arsenical resistance-3 (ACR3) (TC 2.A.59) family.</text>
</comment>
<feature type="transmembrane region" description="Helical" evidence="9">
    <location>
        <begin position="318"/>
        <end position="341"/>
    </location>
</feature>
<dbReference type="GO" id="GO:0046685">
    <property type="term" value="P:response to arsenic-containing substance"/>
    <property type="evidence" value="ECO:0007669"/>
    <property type="project" value="UniProtKB-KW"/>
</dbReference>
<dbReference type="PANTHER" id="PTHR43057">
    <property type="entry name" value="ARSENITE EFFLUX TRANSPORTER"/>
    <property type="match status" value="1"/>
</dbReference>
<dbReference type="InterPro" id="IPR038770">
    <property type="entry name" value="Na+/solute_symporter_sf"/>
</dbReference>
<dbReference type="EMBL" id="DF237753">
    <property type="protein sequence ID" value="GAQ91548.1"/>
    <property type="molecule type" value="Genomic_DNA"/>
</dbReference>
<dbReference type="GO" id="GO:0015700">
    <property type="term" value="P:arsenite transport"/>
    <property type="evidence" value="ECO:0000318"/>
    <property type="project" value="GO_Central"/>
</dbReference>
<reference evidence="10 11" key="1">
    <citation type="journal article" date="2014" name="Nat. Commun.">
        <title>Klebsormidium flaccidum genome reveals primary factors for plant terrestrial adaptation.</title>
        <authorList>
            <person name="Hori K."/>
            <person name="Maruyama F."/>
            <person name="Fujisawa T."/>
            <person name="Togashi T."/>
            <person name="Yamamoto N."/>
            <person name="Seo M."/>
            <person name="Sato S."/>
            <person name="Yamada T."/>
            <person name="Mori H."/>
            <person name="Tajima N."/>
            <person name="Moriyama T."/>
            <person name="Ikeuchi M."/>
            <person name="Watanabe M."/>
            <person name="Wada H."/>
            <person name="Kobayashi K."/>
            <person name="Saito M."/>
            <person name="Masuda T."/>
            <person name="Sasaki-Sekimoto Y."/>
            <person name="Mashiguchi K."/>
            <person name="Awai K."/>
            <person name="Shimojima M."/>
            <person name="Masuda S."/>
            <person name="Iwai M."/>
            <person name="Nobusawa T."/>
            <person name="Narise T."/>
            <person name="Kondo S."/>
            <person name="Saito H."/>
            <person name="Sato R."/>
            <person name="Murakawa M."/>
            <person name="Ihara Y."/>
            <person name="Oshima-Yamada Y."/>
            <person name="Ohtaka K."/>
            <person name="Satoh M."/>
            <person name="Sonobe K."/>
            <person name="Ishii M."/>
            <person name="Ohtani R."/>
            <person name="Kanamori-Sato M."/>
            <person name="Honoki R."/>
            <person name="Miyazaki D."/>
            <person name="Mochizuki H."/>
            <person name="Umetsu J."/>
            <person name="Higashi K."/>
            <person name="Shibata D."/>
            <person name="Kamiya Y."/>
            <person name="Sato N."/>
            <person name="Nakamura Y."/>
            <person name="Tabata S."/>
            <person name="Ida S."/>
            <person name="Kurokawa K."/>
            <person name="Ohta H."/>
        </authorList>
    </citation>
    <scope>NUCLEOTIDE SEQUENCE [LARGE SCALE GENOMIC DNA]</scope>
    <source>
        <strain evidence="10 11">NIES-2285</strain>
    </source>
</reference>
<dbReference type="AlphaFoldDB" id="A0A1Y1ITM1"/>
<comment type="subcellular location">
    <subcellularLocation>
        <location evidence="1">Cell membrane</location>
        <topology evidence="1">Multi-pass membrane protein</topology>
    </subcellularLocation>
</comment>
<evidence type="ECO:0000313" key="10">
    <source>
        <dbReference type="EMBL" id="GAQ91548.1"/>
    </source>
</evidence>
<feature type="transmembrane region" description="Helical" evidence="9">
    <location>
        <begin position="116"/>
        <end position="135"/>
    </location>
</feature>
<evidence type="ECO:0008006" key="12">
    <source>
        <dbReference type="Google" id="ProtNLM"/>
    </source>
</evidence>
<dbReference type="FunFam" id="1.20.1530.20:FF:000009">
    <property type="entry name" value="Arsenite transporter, ACR3 family"/>
    <property type="match status" value="1"/>
</dbReference>
<dbReference type="GO" id="GO:0015104">
    <property type="term" value="F:antimonite transmembrane transporter activity"/>
    <property type="evidence" value="ECO:0000318"/>
    <property type="project" value="GO_Central"/>
</dbReference>
<evidence type="ECO:0000256" key="1">
    <source>
        <dbReference type="ARBA" id="ARBA00004651"/>
    </source>
</evidence>